<sequence>MLRRKRAYRPWTLEITKEFGMVAWHASIFPRRKQYDIRTEEWSELMKGEWKIWLRGEWATELSLAVRNATAKAGTSRLYSMSAWCLTILAGLFACFSQVGNGMVLPL</sequence>
<feature type="transmembrane region" description="Helical" evidence="1">
    <location>
        <begin position="78"/>
        <end position="99"/>
    </location>
</feature>
<protein>
    <submittedName>
        <fullName evidence="2">Uncharacterized protein</fullName>
    </submittedName>
</protein>
<comment type="caution">
    <text evidence="2">The sequence shown here is derived from an EMBL/GenBank/DDBJ whole genome shotgun (WGS) entry which is preliminary data.</text>
</comment>
<proteinExistence type="predicted"/>
<keyword evidence="1" id="KW-1133">Transmembrane helix</keyword>
<evidence type="ECO:0000256" key="1">
    <source>
        <dbReference type="SAM" id="Phobius"/>
    </source>
</evidence>
<keyword evidence="3" id="KW-1185">Reference proteome</keyword>
<keyword evidence="1" id="KW-0812">Transmembrane</keyword>
<evidence type="ECO:0000313" key="3">
    <source>
        <dbReference type="Proteomes" id="UP000299102"/>
    </source>
</evidence>
<keyword evidence="1" id="KW-0472">Membrane</keyword>
<organism evidence="2 3">
    <name type="scientific">Eumeta variegata</name>
    <name type="common">Bagworm moth</name>
    <name type="synonym">Eumeta japonica</name>
    <dbReference type="NCBI Taxonomy" id="151549"/>
    <lineage>
        <taxon>Eukaryota</taxon>
        <taxon>Metazoa</taxon>
        <taxon>Ecdysozoa</taxon>
        <taxon>Arthropoda</taxon>
        <taxon>Hexapoda</taxon>
        <taxon>Insecta</taxon>
        <taxon>Pterygota</taxon>
        <taxon>Neoptera</taxon>
        <taxon>Endopterygota</taxon>
        <taxon>Lepidoptera</taxon>
        <taxon>Glossata</taxon>
        <taxon>Ditrysia</taxon>
        <taxon>Tineoidea</taxon>
        <taxon>Psychidae</taxon>
        <taxon>Oiketicinae</taxon>
        <taxon>Eumeta</taxon>
    </lineage>
</organism>
<dbReference type="Proteomes" id="UP000299102">
    <property type="component" value="Unassembled WGS sequence"/>
</dbReference>
<reference evidence="2 3" key="1">
    <citation type="journal article" date="2019" name="Commun. Biol.">
        <title>The bagworm genome reveals a unique fibroin gene that provides high tensile strength.</title>
        <authorList>
            <person name="Kono N."/>
            <person name="Nakamura H."/>
            <person name="Ohtoshi R."/>
            <person name="Tomita M."/>
            <person name="Numata K."/>
            <person name="Arakawa K."/>
        </authorList>
    </citation>
    <scope>NUCLEOTIDE SEQUENCE [LARGE SCALE GENOMIC DNA]</scope>
</reference>
<name>A0A4C1VQM2_EUMVA</name>
<evidence type="ECO:0000313" key="2">
    <source>
        <dbReference type="EMBL" id="GBP40134.1"/>
    </source>
</evidence>
<dbReference type="AlphaFoldDB" id="A0A4C1VQM2"/>
<gene>
    <name evidence="2" type="ORF">EVAR_20275_1</name>
</gene>
<dbReference type="EMBL" id="BGZK01000377">
    <property type="protein sequence ID" value="GBP40134.1"/>
    <property type="molecule type" value="Genomic_DNA"/>
</dbReference>
<accession>A0A4C1VQM2</accession>